<dbReference type="SMART" id="SM00147">
    <property type="entry name" value="RasGEF"/>
    <property type="match status" value="1"/>
</dbReference>
<evidence type="ECO:0000256" key="2">
    <source>
        <dbReference type="PROSITE-ProRule" id="PRU00168"/>
    </source>
</evidence>
<dbReference type="EMBL" id="JBIMZQ010000016">
    <property type="protein sequence ID" value="KAL3666572.1"/>
    <property type="molecule type" value="Genomic_DNA"/>
</dbReference>
<evidence type="ECO:0000313" key="6">
    <source>
        <dbReference type="EMBL" id="KAL3666572.1"/>
    </source>
</evidence>
<dbReference type="InterPro" id="IPR001895">
    <property type="entry name" value="RASGEF_cat_dom"/>
</dbReference>
<dbReference type="PROSITE" id="PS50003">
    <property type="entry name" value="PH_DOMAIN"/>
    <property type="match status" value="1"/>
</dbReference>
<feature type="region of interest" description="Disordered" evidence="3">
    <location>
        <begin position="327"/>
        <end position="410"/>
    </location>
</feature>
<reference evidence="6 7" key="1">
    <citation type="submission" date="2024-09" db="EMBL/GenBank/DDBJ databases">
        <title>Genome sequencing and assembly of Phytophthora oleae, isolate VK10A, causative agent of rot of olive drupes.</title>
        <authorList>
            <person name="Conti Taguali S."/>
            <person name="Riolo M."/>
            <person name="La Spada F."/>
            <person name="Cacciola S.O."/>
            <person name="Dionisio G."/>
        </authorList>
    </citation>
    <scope>NUCLEOTIDE SEQUENCE [LARGE SCALE GENOMIC DNA]</scope>
    <source>
        <strain evidence="6 7">VK10A</strain>
    </source>
</reference>
<organism evidence="6 7">
    <name type="scientific">Phytophthora oleae</name>
    <dbReference type="NCBI Taxonomy" id="2107226"/>
    <lineage>
        <taxon>Eukaryota</taxon>
        <taxon>Sar</taxon>
        <taxon>Stramenopiles</taxon>
        <taxon>Oomycota</taxon>
        <taxon>Peronosporomycetes</taxon>
        <taxon>Peronosporales</taxon>
        <taxon>Peronosporaceae</taxon>
        <taxon>Phytophthora</taxon>
    </lineage>
</organism>
<evidence type="ECO:0008006" key="8">
    <source>
        <dbReference type="Google" id="ProtNLM"/>
    </source>
</evidence>
<evidence type="ECO:0000256" key="1">
    <source>
        <dbReference type="ARBA" id="ARBA00022658"/>
    </source>
</evidence>
<dbReference type="InterPro" id="IPR023578">
    <property type="entry name" value="Ras_GEF_dom_sf"/>
</dbReference>
<dbReference type="InterPro" id="IPR036964">
    <property type="entry name" value="RASGEF_cat_dom_sf"/>
</dbReference>
<gene>
    <name evidence="6" type="ORF">V7S43_008199</name>
</gene>
<feature type="compositionally biased region" description="Basic and acidic residues" evidence="3">
    <location>
        <begin position="397"/>
        <end position="410"/>
    </location>
</feature>
<keyword evidence="1 2" id="KW-0344">Guanine-nucleotide releasing factor</keyword>
<feature type="domain" description="Ras-GEF" evidence="5">
    <location>
        <begin position="477"/>
        <end position="708"/>
    </location>
</feature>
<protein>
    <recommendedName>
        <fullName evidence="8">Ras-GEF domain-containing protein</fullName>
    </recommendedName>
</protein>
<keyword evidence="7" id="KW-1185">Reference proteome</keyword>
<accession>A0ABD3FI33</accession>
<dbReference type="PROSITE" id="PS50009">
    <property type="entry name" value="RASGEF_CAT"/>
    <property type="match status" value="1"/>
</dbReference>
<sequence>MDPVASSSRMDDIYEVIKEGSVAVRGHFMWRDRYVLVKSGEMIIRRRREGSIKAKIDLLDTSLKLTFLGGQSLFTISMHGRDTVFDFRSTVTRDEWISAIVSAQEQPGSDVDCDEDGTEHLFVDETNDHEGHKRSSMTSLGTEKSDTMDDDSEGYNDALLALQSVRDSVMQCHLSMGAAESDTFINPRDHPAPVFTKAAPSLRRVQSAKRSEEELRQKRLRSLLTLIESTPHGGRVVLLHLGVVASAGINVGDMLLALGEKQRDNPRRGSFTPRTLSTQKHNVAAFVRDILFHPIYSKREEVNTEVVQGLIDLFFPHCRLRRFSDDTEYQQVQPVPNNASRVTAKSENDADDCSSAPAPPNPPRPQRRKRRNHSFPNLMGISQLAKSKGLLPTSTDDNDRSISSRKLEEGGQRLRDNLSLLFAPMTPSPVPGGGRDPHIPLLSPSTPFTASASDELDLICEDVPLPVPLRSMLWEMSCSEMAEQLTLFHHSQLTNVHPWEFLHHPKQAAKELTDHFNRLVAYFVWSVLVEDSPKQRAEVIEDIISIAMAASAPLLNNFHLVMACVGCLGDTPLMSSRMPTTWKKVRAKYKTRLGELRRLCDHTGGFENLRRKQSAESARPVLSSDVSTASIIPFIGVIGVMLERLRSTSYFTAKKMLDVEKLERQYMVLNVLENALLKPAPRPSRTSQRGKAAPSETVAAMTIRLQQFFKALNMDFATSRFHQLRSQQILANETSTTSSASASFVLGATLNGSNRGGVPVNLTASKFDSSIHSSIGPSEDSGLPFVSFRDICVLLVSVPETRERLQMALEALFVDGRQPATQFLRKFWLDFKQNVWISGVGPTLQSVRLCVSTLYQEVMTYKITELMQISGLDENSSDLHDVMYAKLVVVTVQPIYLKIVSKVKRNFVKEDAHASARLLQSTPQVVVDSSKPTMPWSSCSCSSPVELLDLVCQLIALPRASTTTAAVAATDHQLAAVELLGALQHQARHTFLATNPVSSLYLMKQILDPKYLPLARRQALDVFVAAVTWLRKEQRGES</sequence>
<feature type="region of interest" description="Disordered" evidence="3">
    <location>
        <begin position="128"/>
        <end position="150"/>
    </location>
</feature>
<dbReference type="InterPro" id="IPR011993">
    <property type="entry name" value="PH-like_dom_sf"/>
</dbReference>
<evidence type="ECO:0000313" key="7">
    <source>
        <dbReference type="Proteomes" id="UP001632037"/>
    </source>
</evidence>
<evidence type="ECO:0000259" key="5">
    <source>
        <dbReference type="PROSITE" id="PS50009"/>
    </source>
</evidence>
<dbReference type="SUPFAM" id="SSF50729">
    <property type="entry name" value="PH domain-like"/>
    <property type="match status" value="1"/>
</dbReference>
<dbReference type="InterPro" id="IPR001849">
    <property type="entry name" value="PH_domain"/>
</dbReference>
<dbReference type="Gene3D" id="1.10.840.10">
    <property type="entry name" value="Ras guanine-nucleotide exchange factors catalytic domain"/>
    <property type="match status" value="1"/>
</dbReference>
<feature type="compositionally biased region" description="Polar residues" evidence="3">
    <location>
        <begin position="329"/>
        <end position="345"/>
    </location>
</feature>
<proteinExistence type="predicted"/>
<feature type="domain" description="PH" evidence="4">
    <location>
        <begin position="15"/>
        <end position="105"/>
    </location>
</feature>
<evidence type="ECO:0000256" key="3">
    <source>
        <dbReference type="SAM" id="MobiDB-lite"/>
    </source>
</evidence>
<dbReference type="SUPFAM" id="SSF48366">
    <property type="entry name" value="Ras GEF"/>
    <property type="match status" value="1"/>
</dbReference>
<dbReference type="Pfam" id="PF00617">
    <property type="entry name" value="RasGEF"/>
    <property type="match status" value="1"/>
</dbReference>
<dbReference type="SMART" id="SM00233">
    <property type="entry name" value="PH"/>
    <property type="match status" value="1"/>
</dbReference>
<comment type="caution">
    <text evidence="6">The sequence shown here is derived from an EMBL/GenBank/DDBJ whole genome shotgun (WGS) entry which is preliminary data.</text>
</comment>
<dbReference type="AlphaFoldDB" id="A0ABD3FI33"/>
<dbReference type="GO" id="GO:0005085">
    <property type="term" value="F:guanyl-nucleotide exchange factor activity"/>
    <property type="evidence" value="ECO:0007669"/>
    <property type="project" value="UniProtKB-KW"/>
</dbReference>
<dbReference type="Proteomes" id="UP001632037">
    <property type="component" value="Unassembled WGS sequence"/>
</dbReference>
<dbReference type="Gene3D" id="2.30.29.30">
    <property type="entry name" value="Pleckstrin-homology domain (PH domain)/Phosphotyrosine-binding domain (PTB)"/>
    <property type="match status" value="1"/>
</dbReference>
<dbReference type="InterPro" id="IPR008937">
    <property type="entry name" value="Ras-like_GEF"/>
</dbReference>
<dbReference type="PANTHER" id="PTHR23113:SF365">
    <property type="entry name" value="RAS-GEF DOMAIN-CONTAINING PROTEIN"/>
    <property type="match status" value="1"/>
</dbReference>
<dbReference type="PANTHER" id="PTHR23113">
    <property type="entry name" value="GUANINE NUCLEOTIDE EXCHANGE FACTOR"/>
    <property type="match status" value="1"/>
</dbReference>
<name>A0ABD3FI33_9STRA</name>
<evidence type="ECO:0000259" key="4">
    <source>
        <dbReference type="PROSITE" id="PS50003"/>
    </source>
</evidence>